<sequence length="251" mass="28116">MQALEQPTLPTNATKQIFFLPPPLNDAPNGFGKIRMFNLEPPQPDIPKYSPNENIVQYNDNNETPQGSPSLLVTILVPVASLMILLLLTFSARRIWVRHHKVTADKPITNCDLGESCPETEPLQDASMQIVQETNQNSAEINNETDEHKSITYTNEKMERRPDTLKFLAASVAFQNSTVKAFKRLPYTPDPDYMLNGDNNAHCVVINESKDNITPLTKPKTRMKPRGLLERRGSNVALTISLKAGEKPNPN</sequence>
<dbReference type="AlphaFoldDB" id="H2Z9P3"/>
<dbReference type="Ensembl" id="ENSCSAVT00000014473.1">
    <property type="protein sequence ID" value="ENSCSAVP00000014308.1"/>
    <property type="gene ID" value="ENSCSAVG00000008378.1"/>
</dbReference>
<dbReference type="HOGENOM" id="CLU_1109137_0_0_1"/>
<reference evidence="2" key="3">
    <citation type="submission" date="2025-09" db="UniProtKB">
        <authorList>
            <consortium name="Ensembl"/>
        </authorList>
    </citation>
    <scope>IDENTIFICATION</scope>
</reference>
<evidence type="ECO:0000313" key="3">
    <source>
        <dbReference type="Proteomes" id="UP000007875"/>
    </source>
</evidence>
<keyword evidence="1" id="KW-0472">Membrane</keyword>
<keyword evidence="1" id="KW-1133">Transmembrane helix</keyword>
<evidence type="ECO:0000256" key="1">
    <source>
        <dbReference type="SAM" id="Phobius"/>
    </source>
</evidence>
<feature type="transmembrane region" description="Helical" evidence="1">
    <location>
        <begin position="71"/>
        <end position="91"/>
    </location>
</feature>
<evidence type="ECO:0000313" key="2">
    <source>
        <dbReference type="Ensembl" id="ENSCSAVP00000014308.1"/>
    </source>
</evidence>
<name>H2Z9P3_CIOSA</name>
<keyword evidence="1" id="KW-0812">Transmembrane</keyword>
<organism evidence="2 3">
    <name type="scientific">Ciona savignyi</name>
    <name type="common">Pacific transparent sea squirt</name>
    <dbReference type="NCBI Taxonomy" id="51511"/>
    <lineage>
        <taxon>Eukaryota</taxon>
        <taxon>Metazoa</taxon>
        <taxon>Chordata</taxon>
        <taxon>Tunicata</taxon>
        <taxon>Ascidiacea</taxon>
        <taxon>Phlebobranchia</taxon>
        <taxon>Cionidae</taxon>
        <taxon>Ciona</taxon>
    </lineage>
</organism>
<keyword evidence="3" id="KW-1185">Reference proteome</keyword>
<reference evidence="2" key="2">
    <citation type="submission" date="2025-08" db="UniProtKB">
        <authorList>
            <consortium name="Ensembl"/>
        </authorList>
    </citation>
    <scope>IDENTIFICATION</scope>
</reference>
<reference evidence="3" key="1">
    <citation type="submission" date="2003-08" db="EMBL/GenBank/DDBJ databases">
        <authorList>
            <person name="Birren B."/>
            <person name="Nusbaum C."/>
            <person name="Abebe A."/>
            <person name="Abouelleil A."/>
            <person name="Adekoya E."/>
            <person name="Ait-zahra M."/>
            <person name="Allen N."/>
            <person name="Allen T."/>
            <person name="An P."/>
            <person name="Anderson M."/>
            <person name="Anderson S."/>
            <person name="Arachchi H."/>
            <person name="Armbruster J."/>
            <person name="Bachantsang P."/>
            <person name="Baldwin J."/>
            <person name="Barry A."/>
            <person name="Bayul T."/>
            <person name="Blitshsteyn B."/>
            <person name="Bloom T."/>
            <person name="Blye J."/>
            <person name="Boguslavskiy L."/>
            <person name="Borowsky M."/>
            <person name="Boukhgalter B."/>
            <person name="Brunache A."/>
            <person name="Butler J."/>
            <person name="Calixte N."/>
            <person name="Calvo S."/>
            <person name="Camarata J."/>
            <person name="Campo K."/>
            <person name="Chang J."/>
            <person name="Cheshatsang Y."/>
            <person name="Citroen M."/>
            <person name="Collymore A."/>
            <person name="Considine T."/>
            <person name="Cook A."/>
            <person name="Cooke P."/>
            <person name="Corum B."/>
            <person name="Cuomo C."/>
            <person name="David R."/>
            <person name="Dawoe T."/>
            <person name="Degray S."/>
            <person name="Dodge S."/>
            <person name="Dooley K."/>
            <person name="Dorje P."/>
            <person name="Dorjee K."/>
            <person name="Dorris L."/>
            <person name="Duffey N."/>
            <person name="Dupes A."/>
            <person name="Elkins T."/>
            <person name="Engels R."/>
            <person name="Erickson J."/>
            <person name="Farina A."/>
            <person name="Faro S."/>
            <person name="Ferreira P."/>
            <person name="Fischer H."/>
            <person name="Fitzgerald M."/>
            <person name="Foley K."/>
            <person name="Gage D."/>
            <person name="Galagan J."/>
            <person name="Gearin G."/>
            <person name="Gnerre S."/>
            <person name="Gnirke A."/>
            <person name="Goyette A."/>
            <person name="Graham J."/>
            <person name="Grandbois E."/>
            <person name="Gyaltsen K."/>
            <person name="Hafez N."/>
            <person name="Hagopian D."/>
            <person name="Hagos B."/>
            <person name="Hall J."/>
            <person name="Hatcher B."/>
            <person name="Heller A."/>
            <person name="Higgins H."/>
            <person name="Honan T."/>
            <person name="Horn A."/>
            <person name="Houde N."/>
            <person name="Hughes L."/>
            <person name="Hulme W."/>
            <person name="Husby E."/>
            <person name="Iliev I."/>
            <person name="Jaffe D."/>
            <person name="Jones C."/>
            <person name="Kamal M."/>
            <person name="Kamat A."/>
            <person name="Kamvysselis M."/>
            <person name="Karlsson E."/>
            <person name="Kells C."/>
            <person name="Kieu A."/>
            <person name="Kisner P."/>
            <person name="Kodira C."/>
            <person name="Kulbokas E."/>
            <person name="Labutti K."/>
            <person name="Lama D."/>
            <person name="Landers T."/>
            <person name="Leger J."/>
            <person name="Levine S."/>
            <person name="Lewis D."/>
            <person name="Lewis T."/>
            <person name="Lindblad-toh K."/>
            <person name="Liu X."/>
            <person name="Lokyitsang T."/>
            <person name="Lokyitsang Y."/>
            <person name="Lucien O."/>
            <person name="Lui A."/>
            <person name="Ma L.J."/>
            <person name="Mabbitt R."/>
            <person name="Macdonald J."/>
            <person name="Maclean C."/>
            <person name="Major J."/>
            <person name="Manning J."/>
            <person name="Marabella R."/>
            <person name="Maru K."/>
            <person name="Matthews C."/>
            <person name="Mauceli E."/>
            <person name="Mccarthy M."/>
            <person name="Mcdonough S."/>
            <person name="Mcghee T."/>
            <person name="Meldrim J."/>
            <person name="Meneus L."/>
            <person name="Mesirov J."/>
            <person name="Mihalev A."/>
            <person name="Mihova T."/>
            <person name="Mikkelsen T."/>
            <person name="Mlenga V."/>
            <person name="Moru K."/>
            <person name="Mozes J."/>
            <person name="Mulrain L."/>
            <person name="Munson G."/>
            <person name="Naylor J."/>
            <person name="Newes C."/>
            <person name="Nguyen C."/>
            <person name="Nguyen N."/>
            <person name="Nguyen T."/>
            <person name="Nicol R."/>
            <person name="Nielsen C."/>
            <person name="Nizzari M."/>
            <person name="Norbu C."/>
            <person name="Norbu N."/>
            <person name="O'donnell P."/>
            <person name="Okoawo O."/>
            <person name="O'leary S."/>
            <person name="Omotosho B."/>
            <person name="O'neill K."/>
            <person name="Osman S."/>
            <person name="Parker S."/>
            <person name="Perrin D."/>
            <person name="Phunkhang P."/>
            <person name="Piqani B."/>
            <person name="Purcell S."/>
            <person name="Rachupka T."/>
            <person name="Ramasamy U."/>
            <person name="Rameau R."/>
            <person name="Ray V."/>
            <person name="Raymond C."/>
            <person name="Retta R."/>
            <person name="Richardson S."/>
            <person name="Rise C."/>
            <person name="Rodriguez J."/>
            <person name="Rogers J."/>
            <person name="Rogov P."/>
            <person name="Rutman M."/>
            <person name="Schupbach R."/>
            <person name="Seaman C."/>
            <person name="Settipalli S."/>
            <person name="Sharpe T."/>
            <person name="Sheridan J."/>
            <person name="Sherpa N."/>
            <person name="Shi J."/>
            <person name="Smirnov S."/>
            <person name="Smith C."/>
            <person name="Sougnez C."/>
            <person name="Spencer B."/>
            <person name="Stalker J."/>
            <person name="Stange-thomann N."/>
            <person name="Stavropoulos S."/>
            <person name="Stetson K."/>
            <person name="Stone C."/>
            <person name="Stone S."/>
            <person name="Stubbs M."/>
            <person name="Talamas J."/>
            <person name="Tchuinga P."/>
            <person name="Tenzing P."/>
            <person name="Tesfaye S."/>
            <person name="Theodore J."/>
            <person name="Thoulutsang Y."/>
            <person name="Topham K."/>
            <person name="Towey S."/>
            <person name="Tsamla T."/>
            <person name="Tsomo N."/>
            <person name="Vallee D."/>
            <person name="Vassiliev H."/>
            <person name="Venkataraman V."/>
            <person name="Vinson J."/>
            <person name="Vo A."/>
            <person name="Wade C."/>
            <person name="Wang S."/>
            <person name="Wangchuk T."/>
            <person name="Wangdi T."/>
            <person name="Whittaker C."/>
            <person name="Wilkinson J."/>
            <person name="Wu Y."/>
            <person name="Wyman D."/>
            <person name="Yadav S."/>
            <person name="Yang S."/>
            <person name="Yang X."/>
            <person name="Yeager S."/>
            <person name="Yee E."/>
            <person name="Young G."/>
            <person name="Zainoun J."/>
            <person name="Zembeck L."/>
            <person name="Zimmer A."/>
            <person name="Zody M."/>
            <person name="Lander E."/>
        </authorList>
    </citation>
    <scope>NUCLEOTIDE SEQUENCE [LARGE SCALE GENOMIC DNA]</scope>
</reference>
<protein>
    <submittedName>
        <fullName evidence="2">Uncharacterized protein</fullName>
    </submittedName>
</protein>
<accession>H2Z9P3</accession>
<dbReference type="Proteomes" id="UP000007875">
    <property type="component" value="Unassembled WGS sequence"/>
</dbReference>
<dbReference type="GeneTree" id="ENSGT00940000170068"/>
<proteinExistence type="predicted"/>